<accession>A0A9W8GSU9</accession>
<comment type="caution">
    <text evidence="1">The sequence shown here is derived from an EMBL/GenBank/DDBJ whole genome shotgun (WGS) entry which is preliminary data.</text>
</comment>
<reference evidence="1" key="1">
    <citation type="submission" date="2022-07" db="EMBL/GenBank/DDBJ databases">
        <title>Phylogenomic reconstructions and comparative analyses of Kickxellomycotina fungi.</title>
        <authorList>
            <person name="Reynolds N.K."/>
            <person name="Stajich J.E."/>
            <person name="Barry K."/>
            <person name="Grigoriev I.V."/>
            <person name="Crous P."/>
            <person name="Smith M.E."/>
        </authorList>
    </citation>
    <scope>NUCLEOTIDE SEQUENCE</scope>
    <source>
        <strain evidence="1">BCRC 34297</strain>
    </source>
</reference>
<name>A0A9W8GSU9_9FUNG</name>
<evidence type="ECO:0000313" key="2">
    <source>
        <dbReference type="Proteomes" id="UP001140011"/>
    </source>
</evidence>
<organism evidence="1 2">
    <name type="scientific">Coemansia pectinata</name>
    <dbReference type="NCBI Taxonomy" id="1052879"/>
    <lineage>
        <taxon>Eukaryota</taxon>
        <taxon>Fungi</taxon>
        <taxon>Fungi incertae sedis</taxon>
        <taxon>Zoopagomycota</taxon>
        <taxon>Kickxellomycotina</taxon>
        <taxon>Kickxellomycetes</taxon>
        <taxon>Kickxellales</taxon>
        <taxon>Kickxellaceae</taxon>
        <taxon>Coemansia</taxon>
    </lineage>
</organism>
<protein>
    <submittedName>
        <fullName evidence="1">Uncharacterized protein</fullName>
    </submittedName>
</protein>
<dbReference type="AlphaFoldDB" id="A0A9W8GSU9"/>
<evidence type="ECO:0000313" key="1">
    <source>
        <dbReference type="EMBL" id="KAJ2751706.1"/>
    </source>
</evidence>
<dbReference type="Proteomes" id="UP001140011">
    <property type="component" value="Unassembled WGS sequence"/>
</dbReference>
<gene>
    <name evidence="1" type="ORF">GGI19_004306</name>
</gene>
<dbReference type="OrthoDB" id="5569077at2759"/>
<keyword evidence="2" id="KW-1185">Reference proteome</keyword>
<proteinExistence type="predicted"/>
<sequence>MLLVVGAGGNLAIGDANREIDDDTTLYLSSTKFGTPLFPSLTRLEIRHFPKDLHLFLSLFAASPISKIAIHVSMDTITHEWSLSRFVKLRSLTVGITDRLSLSDQGFALDCLSILFYSISSNVQALNLEMSVCKGFVFDNLSTEMFEDNLVSLTLKCDIDPEELYVLLALYRGLLYDLVCNLPSLTTLQVRATSLEGVKECIQELVDSNVAPGFLGHFRNIKLQAIDN</sequence>
<dbReference type="EMBL" id="JANBUH010000367">
    <property type="protein sequence ID" value="KAJ2751706.1"/>
    <property type="molecule type" value="Genomic_DNA"/>
</dbReference>